<keyword evidence="2" id="KW-1185">Reference proteome</keyword>
<dbReference type="PANTHER" id="PTHR37519:SF1">
    <property type="entry name" value="DIHYDROXYBIPHENYL DIOXYGENASE DOMAIN-CONTAINING PROTEIN"/>
    <property type="match status" value="1"/>
</dbReference>
<gene>
    <name evidence="1" type="ORF">A3Q29_09225</name>
</gene>
<evidence type="ECO:0000313" key="1">
    <source>
        <dbReference type="EMBL" id="OHT22683.1"/>
    </source>
</evidence>
<dbReference type="Proteomes" id="UP000179588">
    <property type="component" value="Unassembled WGS sequence"/>
</dbReference>
<organism evidence="1 2">
    <name type="scientific">Providencia stuartii</name>
    <dbReference type="NCBI Taxonomy" id="588"/>
    <lineage>
        <taxon>Bacteria</taxon>
        <taxon>Pseudomonadati</taxon>
        <taxon>Pseudomonadota</taxon>
        <taxon>Gammaproteobacteria</taxon>
        <taxon>Enterobacterales</taxon>
        <taxon>Morganellaceae</taxon>
        <taxon>Providencia</taxon>
    </lineage>
</organism>
<dbReference type="NCBIfam" id="NF008681">
    <property type="entry name" value="PRK11700.1-4"/>
    <property type="match status" value="1"/>
</dbReference>
<dbReference type="SUPFAM" id="SSF54593">
    <property type="entry name" value="Glyoxalase/Bleomycin resistance protein/Dihydroxybiphenyl dioxygenase"/>
    <property type="match status" value="1"/>
</dbReference>
<protein>
    <submittedName>
        <fullName evidence="1">Metal-binding protein</fullName>
    </submittedName>
</protein>
<dbReference type="OrthoDB" id="5689462at2"/>
<dbReference type="AlphaFoldDB" id="A0A1S1HN55"/>
<reference evidence="1 2" key="1">
    <citation type="submission" date="2016-03" db="EMBL/GenBank/DDBJ databases">
        <title>Genome sequence of Providencia stuartii strain, isolated from the salivary glands of larval Lucilia sericata.</title>
        <authorList>
            <person name="Yuan Y."/>
            <person name="Zhang Y."/>
            <person name="Fu S."/>
            <person name="Crippen T.L."/>
            <person name="Visi D."/>
            <person name="Benbow M.E."/>
            <person name="Allen M."/>
            <person name="Tomberlin J.K."/>
            <person name="Sze S.-H."/>
            <person name="Tarone A.M."/>
        </authorList>
    </citation>
    <scope>NUCLEOTIDE SEQUENCE [LARGE SCALE GENOMIC DNA]</scope>
    <source>
        <strain evidence="1 2">Crippen</strain>
    </source>
</reference>
<dbReference type="Pfam" id="PF06185">
    <property type="entry name" value="YecM"/>
    <property type="match status" value="1"/>
</dbReference>
<accession>A0A1S1HN55</accession>
<dbReference type="EMBL" id="LVIE01000212">
    <property type="protein sequence ID" value="OHT22683.1"/>
    <property type="molecule type" value="Genomic_DNA"/>
</dbReference>
<name>A0A1S1HN55_PROST</name>
<proteinExistence type="predicted"/>
<dbReference type="PANTHER" id="PTHR37519">
    <property type="match status" value="1"/>
</dbReference>
<dbReference type="RefSeq" id="WP_070929630.1">
    <property type="nucleotide sequence ID" value="NZ_VAUE01000006.1"/>
</dbReference>
<dbReference type="InterPro" id="IPR029068">
    <property type="entry name" value="Glyas_Bleomycin-R_OHBP_Dase"/>
</dbReference>
<comment type="caution">
    <text evidence="1">The sequence shown here is derived from an EMBL/GenBank/DDBJ whole genome shotgun (WGS) entry which is preliminary data.</text>
</comment>
<dbReference type="Gene3D" id="3.10.180.10">
    <property type="entry name" value="2,3-Dihydroxybiphenyl 1,2-Dioxygenase, domain 1"/>
    <property type="match status" value="1"/>
</dbReference>
<dbReference type="InterPro" id="IPR010393">
    <property type="entry name" value="DUF991_YecM-like"/>
</dbReference>
<evidence type="ECO:0000313" key="2">
    <source>
        <dbReference type="Proteomes" id="UP000179588"/>
    </source>
</evidence>
<sequence length="184" mass="21233">MTDFANIAELHDLWLALPEFEQQLTQMAQDLKISLTDFQIDHMSVRCHHRETAERWRTGLLRCAHLMSENEINGRPICLFSLFQPLNVVSQEVFVIELPFPKGKVYPKETWEHVEMVIDVTPERLENTAYALLPQPLPQGYSIKVSQPKGQSERLPNPTLAVTNGLITIKYHPFTLKQIIESEK</sequence>
<dbReference type="GO" id="GO:0005829">
    <property type="term" value="C:cytosol"/>
    <property type="evidence" value="ECO:0007669"/>
    <property type="project" value="TreeGrafter"/>
</dbReference>